<dbReference type="STRING" id="205920.ECH_0506"/>
<keyword evidence="1" id="KW-1133">Transmembrane helix</keyword>
<organism evidence="2 3">
    <name type="scientific">Ehrlichia chaffeensis (strain ATCC CRL-10679 / Arkansas)</name>
    <dbReference type="NCBI Taxonomy" id="205920"/>
    <lineage>
        <taxon>Bacteria</taxon>
        <taxon>Pseudomonadati</taxon>
        <taxon>Pseudomonadota</taxon>
        <taxon>Alphaproteobacteria</taxon>
        <taxon>Rickettsiales</taxon>
        <taxon>Anaplasmataceae</taxon>
        <taxon>Ehrlichia</taxon>
    </lineage>
</organism>
<dbReference type="AlphaFoldDB" id="Q2GGW2"/>
<accession>Q2GGW2</accession>
<sequence>MLQFKILSCKAIVLLLSMYSILCFQYLNFYRISQHNKIYTSLLNNVFYSSKLLFEYFYTILNTLFITSKHTIITKSTISHYKSHINLNITDFQRLN</sequence>
<evidence type="ECO:0000313" key="3">
    <source>
        <dbReference type="Proteomes" id="UP000008320"/>
    </source>
</evidence>
<feature type="transmembrane region" description="Helical" evidence="1">
    <location>
        <begin position="47"/>
        <end position="66"/>
    </location>
</feature>
<evidence type="ECO:0000313" key="2">
    <source>
        <dbReference type="EMBL" id="ABD45585.1"/>
    </source>
</evidence>
<evidence type="ECO:0000256" key="1">
    <source>
        <dbReference type="SAM" id="Phobius"/>
    </source>
</evidence>
<dbReference type="KEGG" id="ech:ECH_0506"/>
<keyword evidence="3" id="KW-1185">Reference proteome</keyword>
<keyword evidence="1" id="KW-0472">Membrane</keyword>
<keyword evidence="1" id="KW-0812">Transmembrane</keyword>
<feature type="transmembrane region" description="Helical" evidence="1">
    <location>
        <begin position="7"/>
        <end position="27"/>
    </location>
</feature>
<name>Q2GGW2_EHRCR</name>
<reference evidence="2 3" key="1">
    <citation type="journal article" date="2006" name="PLoS Genet.">
        <title>Comparative genomics of emerging human ehrlichiosis agents.</title>
        <authorList>
            <person name="Dunning Hotopp J.C."/>
            <person name="Lin M."/>
            <person name="Madupu R."/>
            <person name="Crabtree J."/>
            <person name="Angiuoli S.V."/>
            <person name="Eisen J.A."/>
            <person name="Seshadri R."/>
            <person name="Ren Q."/>
            <person name="Wu M."/>
            <person name="Utterback T.R."/>
            <person name="Smith S."/>
            <person name="Lewis M."/>
            <person name="Khouri H."/>
            <person name="Zhang C."/>
            <person name="Niu H."/>
            <person name="Lin Q."/>
            <person name="Ohashi N."/>
            <person name="Zhi N."/>
            <person name="Nelson W."/>
            <person name="Brinkac L.M."/>
            <person name="Dodson R.J."/>
            <person name="Rosovitz M.J."/>
            <person name="Sundaram J."/>
            <person name="Daugherty S.C."/>
            <person name="Davidsen T."/>
            <person name="Durkin A.S."/>
            <person name="Gwinn M."/>
            <person name="Haft D.H."/>
            <person name="Selengut J.D."/>
            <person name="Sullivan S.A."/>
            <person name="Zafar N."/>
            <person name="Zhou L."/>
            <person name="Benahmed F."/>
            <person name="Forberger H."/>
            <person name="Halpin R."/>
            <person name="Mulligan S."/>
            <person name="Robinson J."/>
            <person name="White O."/>
            <person name="Rikihisa Y."/>
            <person name="Tettelin H."/>
        </authorList>
    </citation>
    <scope>NUCLEOTIDE SEQUENCE [LARGE SCALE GENOMIC DNA]</scope>
    <source>
        <strain evidence="3">ATCC CRL-10679 / Arkansas</strain>
    </source>
</reference>
<dbReference type="EMBL" id="CP000236">
    <property type="protein sequence ID" value="ABD45585.1"/>
    <property type="molecule type" value="Genomic_DNA"/>
</dbReference>
<gene>
    <name evidence="2" type="ordered locus">ECH_0506</name>
</gene>
<dbReference type="HOGENOM" id="CLU_2355291_0_0_5"/>
<dbReference type="Proteomes" id="UP000008320">
    <property type="component" value="Chromosome"/>
</dbReference>
<protein>
    <submittedName>
        <fullName evidence="2">Uncharacterized protein</fullName>
    </submittedName>
</protein>
<proteinExistence type="predicted"/>